<protein>
    <submittedName>
        <fullName evidence="1">DUF2795 domain-containing protein</fullName>
    </submittedName>
</protein>
<organism evidence="1 2">
    <name type="scientific">Saccharopolyspora montiporae</name>
    <dbReference type="NCBI Taxonomy" id="2781240"/>
    <lineage>
        <taxon>Bacteria</taxon>
        <taxon>Bacillati</taxon>
        <taxon>Actinomycetota</taxon>
        <taxon>Actinomycetes</taxon>
        <taxon>Pseudonocardiales</taxon>
        <taxon>Pseudonocardiaceae</taxon>
        <taxon>Saccharopolyspora</taxon>
    </lineage>
</organism>
<dbReference type="InterPro" id="IPR021527">
    <property type="entry name" value="DUF2795"/>
</dbReference>
<sequence length="65" mass="7392">MSEPDRGELLRLLAHVHYPATRRQIFDQLIEHGAPEAHLARIDELPDETYVEPDTVLQALRHGPG</sequence>
<keyword evidence="2" id="KW-1185">Reference proteome</keyword>
<dbReference type="EMBL" id="JADEYC010000046">
    <property type="protein sequence ID" value="MBE9376584.1"/>
    <property type="molecule type" value="Genomic_DNA"/>
</dbReference>
<comment type="caution">
    <text evidence="1">The sequence shown here is derived from an EMBL/GenBank/DDBJ whole genome shotgun (WGS) entry which is preliminary data.</text>
</comment>
<dbReference type="Proteomes" id="UP000598360">
    <property type="component" value="Unassembled WGS sequence"/>
</dbReference>
<evidence type="ECO:0000313" key="2">
    <source>
        <dbReference type="Proteomes" id="UP000598360"/>
    </source>
</evidence>
<dbReference type="Pfam" id="PF11387">
    <property type="entry name" value="DUF2795"/>
    <property type="match status" value="1"/>
</dbReference>
<reference evidence="1" key="1">
    <citation type="submission" date="2020-10" db="EMBL/GenBank/DDBJ databases">
        <title>Diversity and distribution of actinomycetes associated with coral in the coast of Hainan.</title>
        <authorList>
            <person name="Li F."/>
        </authorList>
    </citation>
    <scope>NUCLEOTIDE SEQUENCE</scope>
    <source>
        <strain evidence="1">HNM0983</strain>
    </source>
</reference>
<gene>
    <name evidence="1" type="ORF">IQ251_19210</name>
</gene>
<proteinExistence type="predicted"/>
<name>A0A929G1S4_9PSEU</name>
<evidence type="ECO:0000313" key="1">
    <source>
        <dbReference type="EMBL" id="MBE9376584.1"/>
    </source>
</evidence>
<dbReference type="AlphaFoldDB" id="A0A929G1S4"/>
<accession>A0A929G1S4</accession>
<dbReference type="RefSeq" id="WP_193930446.1">
    <property type="nucleotide sequence ID" value="NZ_JADEYC010000046.1"/>
</dbReference>